<evidence type="ECO:0000256" key="3">
    <source>
        <dbReference type="ARBA" id="ARBA00022989"/>
    </source>
</evidence>
<proteinExistence type="predicted"/>
<keyword evidence="2 5" id="KW-0812">Transmembrane</keyword>
<evidence type="ECO:0000256" key="5">
    <source>
        <dbReference type="SAM" id="Phobius"/>
    </source>
</evidence>
<dbReference type="Pfam" id="PF02535">
    <property type="entry name" value="Zip"/>
    <property type="match status" value="1"/>
</dbReference>
<evidence type="ECO:0000313" key="6">
    <source>
        <dbReference type="EMBL" id="TXT12837.1"/>
    </source>
</evidence>
<feature type="transmembrane region" description="Helical" evidence="5">
    <location>
        <begin position="33"/>
        <end position="53"/>
    </location>
</feature>
<dbReference type="PANTHER" id="PTHR11040">
    <property type="entry name" value="ZINC/IRON TRANSPORTER"/>
    <property type="match status" value="1"/>
</dbReference>
<dbReference type="GO" id="GO:0005886">
    <property type="term" value="C:plasma membrane"/>
    <property type="evidence" value="ECO:0007669"/>
    <property type="project" value="TreeGrafter"/>
</dbReference>
<feature type="transmembrane region" description="Helical" evidence="5">
    <location>
        <begin position="73"/>
        <end position="91"/>
    </location>
</feature>
<keyword evidence="4 5" id="KW-0472">Membrane</keyword>
<organism evidence="6 7">
    <name type="scientific">Vanrija humicola</name>
    <name type="common">Yeast</name>
    <name type="synonym">Cryptococcus humicola</name>
    <dbReference type="NCBI Taxonomy" id="5417"/>
    <lineage>
        <taxon>Eukaryota</taxon>
        <taxon>Fungi</taxon>
        <taxon>Dikarya</taxon>
        <taxon>Basidiomycota</taxon>
        <taxon>Agaricomycotina</taxon>
        <taxon>Tremellomycetes</taxon>
        <taxon>Trichosporonales</taxon>
        <taxon>Trichosporonaceae</taxon>
        <taxon>Vanrija</taxon>
    </lineage>
</organism>
<dbReference type="PANTHER" id="PTHR11040:SF44">
    <property type="entry name" value="PROTEIN ZNTC-RELATED"/>
    <property type="match status" value="1"/>
</dbReference>
<sequence>MRRADNAEGRVDTVASLDAAALGKGGAWGKVFFVARHFGTGIILSTAFIHLLYHGFVMFNNECIGELGYESTSSAIALAGAFVTFLLDFIGSRTARAKLDHAHARATSAAPEGDETTKEVDGTTTLASSSLVGHSCTHEEAVVRTEQVWQVFLLEAGIIFHSIMIGVTLGAGSGQGWTTLLIVIVFHQFFEGAALGARITLLFWISKLRTFFLGLIFILITPIGIAIGIGVRNSFSQNGKASLLSVGILNSISGGILLYTAFKLLAVDFTDGPLKNAKVSTVCVALGSVIVGMVAMSVLGKWA</sequence>
<evidence type="ECO:0000313" key="7">
    <source>
        <dbReference type="Proteomes" id="UP000473826"/>
    </source>
</evidence>
<feature type="transmembrane region" description="Helical" evidence="5">
    <location>
        <begin position="243"/>
        <end position="267"/>
    </location>
</feature>
<dbReference type="AlphaFoldDB" id="A0A7D8ZTU6"/>
<comment type="subcellular location">
    <subcellularLocation>
        <location evidence="1">Membrane</location>
        <topology evidence="1">Multi-pass membrane protein</topology>
    </subcellularLocation>
</comment>
<evidence type="ECO:0000256" key="4">
    <source>
        <dbReference type="ARBA" id="ARBA00023136"/>
    </source>
</evidence>
<feature type="transmembrane region" description="Helical" evidence="5">
    <location>
        <begin position="279"/>
        <end position="299"/>
    </location>
</feature>
<evidence type="ECO:0000256" key="2">
    <source>
        <dbReference type="ARBA" id="ARBA00022692"/>
    </source>
</evidence>
<evidence type="ECO:0000256" key="1">
    <source>
        <dbReference type="ARBA" id="ARBA00004141"/>
    </source>
</evidence>
<feature type="transmembrane region" description="Helical" evidence="5">
    <location>
        <begin position="177"/>
        <end position="204"/>
    </location>
</feature>
<feature type="transmembrane region" description="Helical" evidence="5">
    <location>
        <begin position="211"/>
        <end position="231"/>
    </location>
</feature>
<keyword evidence="3 5" id="KW-1133">Transmembrane helix</keyword>
<feature type="transmembrane region" description="Helical" evidence="5">
    <location>
        <begin position="151"/>
        <end position="171"/>
    </location>
</feature>
<comment type="caution">
    <text evidence="6">The sequence shown here is derived from an EMBL/GenBank/DDBJ whole genome shotgun (WGS) entry which is preliminary data.</text>
</comment>
<accession>A0A7D8ZTU6</accession>
<dbReference type="GO" id="GO:0005385">
    <property type="term" value="F:zinc ion transmembrane transporter activity"/>
    <property type="evidence" value="ECO:0007669"/>
    <property type="project" value="TreeGrafter"/>
</dbReference>
<dbReference type="Proteomes" id="UP000473826">
    <property type="component" value="Unassembled WGS sequence"/>
</dbReference>
<name>A0A7D8ZTU6_VANHU</name>
<gene>
    <name evidence="6" type="ORF">VHUM_01238</name>
</gene>
<protein>
    <recommendedName>
        <fullName evidence="8">Zinc/iron permease</fullName>
    </recommendedName>
</protein>
<dbReference type="OrthoDB" id="448280at2759"/>
<dbReference type="InterPro" id="IPR003689">
    <property type="entry name" value="ZIP"/>
</dbReference>
<dbReference type="EMBL" id="QKWK01000003">
    <property type="protein sequence ID" value="TXT12837.1"/>
    <property type="molecule type" value="Genomic_DNA"/>
</dbReference>
<reference evidence="6 7" key="1">
    <citation type="journal article" date="2019" name="PLoS Genet.">
        <title>Convergent evolution of linked mating-type loci in basidiomycete fungi.</title>
        <authorList>
            <person name="Sun S."/>
            <person name="Coelho M.A."/>
            <person name="Heitman J."/>
            <person name="Nowrousian M."/>
        </authorList>
    </citation>
    <scope>NUCLEOTIDE SEQUENCE [LARGE SCALE GENOMIC DNA]</scope>
    <source>
        <strain evidence="6 7">CBS 4282</strain>
    </source>
</reference>
<keyword evidence="7" id="KW-1185">Reference proteome</keyword>
<evidence type="ECO:0008006" key="8">
    <source>
        <dbReference type="Google" id="ProtNLM"/>
    </source>
</evidence>